<dbReference type="Gramene" id="KVI08511">
    <property type="protein sequence ID" value="KVI08511"/>
    <property type="gene ID" value="Ccrd_013130"/>
</dbReference>
<dbReference type="EMBL" id="LEKV01001111">
    <property type="protein sequence ID" value="KVI08511.1"/>
    <property type="molecule type" value="Genomic_DNA"/>
</dbReference>
<comment type="caution">
    <text evidence="2">The sequence shown here is derived from an EMBL/GenBank/DDBJ whole genome shotgun (WGS) entry which is preliminary data.</text>
</comment>
<evidence type="ECO:0000313" key="2">
    <source>
        <dbReference type="EMBL" id="KVI08511.1"/>
    </source>
</evidence>
<feature type="region of interest" description="Disordered" evidence="1">
    <location>
        <begin position="1"/>
        <end position="25"/>
    </location>
</feature>
<accession>A0A103YG70</accession>
<dbReference type="STRING" id="59895.A0A103YG70"/>
<feature type="compositionally biased region" description="Low complexity" evidence="1">
    <location>
        <begin position="10"/>
        <end position="25"/>
    </location>
</feature>
<dbReference type="OMA" id="NERNPQI"/>
<feature type="non-terminal residue" evidence="2">
    <location>
        <position position="314"/>
    </location>
</feature>
<dbReference type="AlphaFoldDB" id="A0A103YG70"/>
<reference evidence="2 3" key="1">
    <citation type="journal article" date="2016" name="Sci. Rep.">
        <title>The genome sequence of the outbreeding globe artichoke constructed de novo incorporating a phase-aware low-pass sequencing strategy of F1 progeny.</title>
        <authorList>
            <person name="Scaglione D."/>
            <person name="Reyes-Chin-Wo S."/>
            <person name="Acquadro A."/>
            <person name="Froenicke L."/>
            <person name="Portis E."/>
            <person name="Beitel C."/>
            <person name="Tirone M."/>
            <person name="Mauro R."/>
            <person name="Lo Monaco A."/>
            <person name="Mauromicale G."/>
            <person name="Faccioli P."/>
            <person name="Cattivelli L."/>
            <person name="Rieseberg L."/>
            <person name="Michelmore R."/>
            <person name="Lanteri S."/>
        </authorList>
    </citation>
    <scope>NUCLEOTIDE SEQUENCE [LARGE SCALE GENOMIC DNA]</scope>
    <source>
        <strain evidence="2">2C</strain>
    </source>
</reference>
<sequence>KKWSKKRRAALPLSSTHAPSASPPSLKNPTWINVSVRIFFFSVCDFSSHGLQILMKFRELLRFLYPVADCESICSTDVLLFRYKFCYSCILQWTKVVGSKHCPCQSFVKCPLCKRKSSSIIYGYDGTSFQQHLIYQNSESSIFFTKAHKYRLQCYYVEPGNSIGNIDVLRYWKSNKYRQPNQWLSSWVSRELQALIQEKDVDIIVHHILGAIDSWRRNETKVSKVSPALKQEEFKSMVADVAKPFIRGRIDRFVNELEMFLASGLNIEAYDKMYVSHMGWKIPEVATEDDEEPNERNPQIPFLCFSDEDLDENT</sequence>
<feature type="region of interest" description="Disordered" evidence="1">
    <location>
        <begin position="287"/>
        <end position="314"/>
    </location>
</feature>
<dbReference type="PANTHER" id="PTHR47692:SF2">
    <property type="entry name" value="ZINC FINGER RING-TYPE DOMAIN CONTAINING PROTEIN"/>
    <property type="match status" value="1"/>
</dbReference>
<evidence type="ECO:0008006" key="4">
    <source>
        <dbReference type="Google" id="ProtNLM"/>
    </source>
</evidence>
<evidence type="ECO:0000256" key="1">
    <source>
        <dbReference type="SAM" id="MobiDB-lite"/>
    </source>
</evidence>
<name>A0A103YG70_CYNCS</name>
<keyword evidence="3" id="KW-1185">Reference proteome</keyword>
<proteinExistence type="predicted"/>
<dbReference type="PANTHER" id="PTHR47692">
    <property type="entry name" value="RING/U-BOX SUPERFAMILY PROTEIN"/>
    <property type="match status" value="1"/>
</dbReference>
<dbReference type="Proteomes" id="UP000243975">
    <property type="component" value="Unassembled WGS sequence"/>
</dbReference>
<evidence type="ECO:0000313" key="3">
    <source>
        <dbReference type="Proteomes" id="UP000243975"/>
    </source>
</evidence>
<gene>
    <name evidence="2" type="ORF">Ccrd_013130</name>
</gene>
<protein>
    <recommendedName>
        <fullName evidence="4">Zinc finger, RING/FYVE/PHD-type</fullName>
    </recommendedName>
</protein>
<organism evidence="2 3">
    <name type="scientific">Cynara cardunculus var. scolymus</name>
    <name type="common">Globe artichoke</name>
    <name type="synonym">Cynara scolymus</name>
    <dbReference type="NCBI Taxonomy" id="59895"/>
    <lineage>
        <taxon>Eukaryota</taxon>
        <taxon>Viridiplantae</taxon>
        <taxon>Streptophyta</taxon>
        <taxon>Embryophyta</taxon>
        <taxon>Tracheophyta</taxon>
        <taxon>Spermatophyta</taxon>
        <taxon>Magnoliopsida</taxon>
        <taxon>eudicotyledons</taxon>
        <taxon>Gunneridae</taxon>
        <taxon>Pentapetalae</taxon>
        <taxon>asterids</taxon>
        <taxon>campanulids</taxon>
        <taxon>Asterales</taxon>
        <taxon>Asteraceae</taxon>
        <taxon>Carduoideae</taxon>
        <taxon>Cardueae</taxon>
        <taxon>Carduinae</taxon>
        <taxon>Cynara</taxon>
    </lineage>
</organism>